<dbReference type="PANTHER" id="PTHR22946:SF9">
    <property type="entry name" value="POLYKETIDE TRANSFERASE AF380"/>
    <property type="match status" value="1"/>
</dbReference>
<dbReference type="InterPro" id="IPR050261">
    <property type="entry name" value="FrsA_esterase"/>
</dbReference>
<sequence>MRVSVERQGVRFTSAGAECAAWYYPGRNGACVVMAGGFAVPKEPGTDRFARRFQEAGFDVLAFDFRGLGESAHGQSADGPCPVLTPRGQLADWRAAFAFARTLPGVDPARVGLWSFSAPGGQLFQVAAVEPEVAAVVAQSPTVDGLVASRNAAAFQRPTAMVRLVGRGIVDQVGSWFGRAPLAVPLGGRPGEVAVVTTPDGGVDPSPLDPDGVYPQWRRQVAARSVLPLGGYRPGRQASRVRCPLLVVVCDGDQSAPPGSALKAAARAPRAEVVHLPGGHYAPFQDAHEKAVAAELEFLGRHLAV</sequence>
<name>A0A1H7IC84_STRJI</name>
<protein>
    <submittedName>
        <fullName evidence="4">Alpha/beta hydrolase fold</fullName>
    </submittedName>
</protein>
<dbReference type="SUPFAM" id="SSF53474">
    <property type="entry name" value="alpha/beta-Hydrolases"/>
    <property type="match status" value="1"/>
</dbReference>
<dbReference type="OrthoDB" id="5902829at2"/>
<comment type="similarity">
    <text evidence="2">Belongs to the AB hydrolase superfamily. FUS2 hydrolase family.</text>
</comment>
<gene>
    <name evidence="4" type="ORF">SAMN05414137_102597</name>
</gene>
<evidence type="ECO:0000256" key="2">
    <source>
        <dbReference type="ARBA" id="ARBA00038115"/>
    </source>
</evidence>
<dbReference type="AlphaFoldDB" id="A0A1H7IC84"/>
<dbReference type="RefSeq" id="WP_042443945.1">
    <property type="nucleotide sequence ID" value="NZ_BBPN01000005.1"/>
</dbReference>
<dbReference type="EMBL" id="FOAZ01000002">
    <property type="protein sequence ID" value="SEK60106.1"/>
    <property type="molecule type" value="Genomic_DNA"/>
</dbReference>
<dbReference type="PANTHER" id="PTHR22946">
    <property type="entry name" value="DIENELACTONE HYDROLASE DOMAIN-CONTAINING PROTEIN-RELATED"/>
    <property type="match status" value="1"/>
</dbReference>
<dbReference type="Proteomes" id="UP000183015">
    <property type="component" value="Unassembled WGS sequence"/>
</dbReference>
<dbReference type="eggNOG" id="COG1073">
    <property type="taxonomic scope" value="Bacteria"/>
</dbReference>
<keyword evidence="1 4" id="KW-0378">Hydrolase</keyword>
<dbReference type="InterPro" id="IPR029058">
    <property type="entry name" value="AB_hydrolase_fold"/>
</dbReference>
<dbReference type="Gene3D" id="3.40.50.1820">
    <property type="entry name" value="alpha/beta hydrolase"/>
    <property type="match status" value="2"/>
</dbReference>
<evidence type="ECO:0000313" key="5">
    <source>
        <dbReference type="Proteomes" id="UP000183015"/>
    </source>
</evidence>
<dbReference type="STRING" id="235985.SAMN05414137_102597"/>
<dbReference type="InterPro" id="IPR000073">
    <property type="entry name" value="AB_hydrolase_1"/>
</dbReference>
<evidence type="ECO:0000259" key="3">
    <source>
        <dbReference type="Pfam" id="PF00561"/>
    </source>
</evidence>
<dbReference type="Pfam" id="PF00561">
    <property type="entry name" value="Abhydrolase_1"/>
    <property type="match status" value="1"/>
</dbReference>
<feature type="domain" description="AB hydrolase-1" evidence="3">
    <location>
        <begin position="49"/>
        <end position="286"/>
    </location>
</feature>
<dbReference type="GO" id="GO:0052689">
    <property type="term" value="F:carboxylic ester hydrolase activity"/>
    <property type="evidence" value="ECO:0007669"/>
    <property type="project" value="UniProtKB-ARBA"/>
</dbReference>
<keyword evidence="5" id="KW-1185">Reference proteome</keyword>
<organism evidence="4 5">
    <name type="scientific">Streptacidiphilus jiangxiensis</name>
    <dbReference type="NCBI Taxonomy" id="235985"/>
    <lineage>
        <taxon>Bacteria</taxon>
        <taxon>Bacillati</taxon>
        <taxon>Actinomycetota</taxon>
        <taxon>Actinomycetes</taxon>
        <taxon>Kitasatosporales</taxon>
        <taxon>Streptomycetaceae</taxon>
        <taxon>Streptacidiphilus</taxon>
    </lineage>
</organism>
<accession>A0A1H7IC84</accession>
<reference evidence="5" key="1">
    <citation type="submission" date="2016-10" db="EMBL/GenBank/DDBJ databases">
        <authorList>
            <person name="Varghese N."/>
        </authorList>
    </citation>
    <scope>NUCLEOTIDE SEQUENCE [LARGE SCALE GENOMIC DNA]</scope>
    <source>
        <strain evidence="5">DSM 45096 / BCRC 16803 / CGMCC 4.1857 / CIP 109030 / JCM 12277 / KCTC 19219 / NBRC 100920 / 33214</strain>
    </source>
</reference>
<evidence type="ECO:0000313" key="4">
    <source>
        <dbReference type="EMBL" id="SEK60106.1"/>
    </source>
</evidence>
<proteinExistence type="inferred from homology"/>
<evidence type="ECO:0000256" key="1">
    <source>
        <dbReference type="ARBA" id="ARBA00022801"/>
    </source>
</evidence>